<dbReference type="Pfam" id="PF12796">
    <property type="entry name" value="Ank_2"/>
    <property type="match status" value="1"/>
</dbReference>
<dbReference type="PANTHER" id="PTHR24198">
    <property type="entry name" value="ANKYRIN REPEAT AND PROTEIN KINASE DOMAIN-CONTAINING PROTEIN"/>
    <property type="match status" value="1"/>
</dbReference>
<reference evidence="6 7" key="1">
    <citation type="submission" date="2020-03" db="EMBL/GenBank/DDBJ databases">
        <title>Draft Genome Sequence of Cudoniella acicularis.</title>
        <authorList>
            <person name="Buettner E."/>
            <person name="Kellner H."/>
        </authorList>
    </citation>
    <scope>NUCLEOTIDE SEQUENCE [LARGE SCALE GENOMIC DNA]</scope>
    <source>
        <strain evidence="6 7">DSM 108380</strain>
    </source>
</reference>
<gene>
    <name evidence="6" type="ORF">G7Y89_g6902</name>
</gene>
<feature type="repeat" description="ANK" evidence="3">
    <location>
        <begin position="234"/>
        <end position="264"/>
    </location>
</feature>
<evidence type="ECO:0000259" key="5">
    <source>
        <dbReference type="Pfam" id="PF14420"/>
    </source>
</evidence>
<keyword evidence="1" id="KW-0677">Repeat</keyword>
<dbReference type="Pfam" id="PF14420">
    <property type="entry name" value="Clr5"/>
    <property type="match status" value="1"/>
</dbReference>
<dbReference type="AlphaFoldDB" id="A0A8H4RJJ1"/>
<dbReference type="SMART" id="SM00248">
    <property type="entry name" value="ANK"/>
    <property type="match status" value="7"/>
</dbReference>
<organism evidence="6 7">
    <name type="scientific">Cudoniella acicularis</name>
    <dbReference type="NCBI Taxonomy" id="354080"/>
    <lineage>
        <taxon>Eukaryota</taxon>
        <taxon>Fungi</taxon>
        <taxon>Dikarya</taxon>
        <taxon>Ascomycota</taxon>
        <taxon>Pezizomycotina</taxon>
        <taxon>Leotiomycetes</taxon>
        <taxon>Helotiales</taxon>
        <taxon>Tricladiaceae</taxon>
        <taxon>Cudoniella</taxon>
    </lineage>
</organism>
<name>A0A8H4RJJ1_9HELO</name>
<comment type="caution">
    <text evidence="6">The sequence shown here is derived from an EMBL/GenBank/DDBJ whole genome shotgun (WGS) entry which is preliminary data.</text>
</comment>
<proteinExistence type="predicted"/>
<keyword evidence="7" id="KW-1185">Reference proteome</keyword>
<evidence type="ECO:0000256" key="3">
    <source>
        <dbReference type="PROSITE-ProRule" id="PRU00023"/>
    </source>
</evidence>
<feature type="region of interest" description="Disordered" evidence="4">
    <location>
        <begin position="61"/>
        <end position="104"/>
    </location>
</feature>
<dbReference type="Pfam" id="PF00023">
    <property type="entry name" value="Ank"/>
    <property type="match status" value="1"/>
</dbReference>
<evidence type="ECO:0000256" key="1">
    <source>
        <dbReference type="ARBA" id="ARBA00022737"/>
    </source>
</evidence>
<sequence length="636" mass="71718">MPKNWSDVKRHIHTLYVVQHRPLNIVVPYMKTNHNFKASPRAYREKLKEWGYLRRNLDDNNESTQREFPEGTEVMDFSPTTINSSVERSRINGREFESSSASTTSTLPLLGNSDLWTFQSGMGDSTSHIINLMEPHISVQNAAQSQTNIVSPFTATGQVGSHEVRDEYGRTSLHRMISSRSWKDFETSLASGAAVNVQDSQGNQPLHDACKTGLEHPVHLLLKHRADSDAVGESGQTPLHMAVRFPKVVKLLLESNATVSVQDDYGNTPLHLAVSSWKESDMPKKSAIHRLIQAGANVNVPNAAHVTPFHMILEESISKGKHHASFVLMFLENNADIFCEMQITNCPSKSLYKTPNIDAKGACVDFTLQSGDTFISEALKENILSAGMDHELGILLFQKADINNLNLTGTPLLHQLMSYNSYDVGLKCAKICLDRGADVNQADRAGKSPLLTICDYRYYFTNHEFVQLLLSRGADAMQRDLSGTLPIYAAIRSDNASIGKELEVLHKLLDSGNMISPPEQQIGTNINTPKDQEWWNEYYDLLRKGTWCSPKHLLETKYLLPNDIVDKVWEVALTHAAKTYLESSKVDFKFWKDRFGLQHPNTRGESNEIVAILRDCREFNIKVDESWYHFLLELFE</sequence>
<protein>
    <recommendedName>
        <fullName evidence="5">Clr5 domain-containing protein</fullName>
    </recommendedName>
</protein>
<feature type="compositionally biased region" description="Basic and acidic residues" evidence="4">
    <location>
        <begin position="87"/>
        <end position="97"/>
    </location>
</feature>
<dbReference type="PANTHER" id="PTHR24198:SF165">
    <property type="entry name" value="ANKYRIN REPEAT-CONTAINING PROTEIN-RELATED"/>
    <property type="match status" value="1"/>
</dbReference>
<evidence type="ECO:0000313" key="6">
    <source>
        <dbReference type="EMBL" id="KAF4631234.1"/>
    </source>
</evidence>
<feature type="repeat" description="ANK" evidence="3">
    <location>
        <begin position="201"/>
        <end position="233"/>
    </location>
</feature>
<evidence type="ECO:0000256" key="2">
    <source>
        <dbReference type="ARBA" id="ARBA00023043"/>
    </source>
</evidence>
<dbReference type="EMBL" id="JAAMPI010000464">
    <property type="protein sequence ID" value="KAF4631234.1"/>
    <property type="molecule type" value="Genomic_DNA"/>
</dbReference>
<dbReference type="PROSITE" id="PS50088">
    <property type="entry name" value="ANK_REPEAT"/>
    <property type="match status" value="3"/>
</dbReference>
<keyword evidence="2 3" id="KW-0040">ANK repeat</keyword>
<dbReference type="InterPro" id="IPR036770">
    <property type="entry name" value="Ankyrin_rpt-contain_sf"/>
</dbReference>
<accession>A0A8H4RJJ1</accession>
<dbReference type="SUPFAM" id="SSF48403">
    <property type="entry name" value="Ankyrin repeat"/>
    <property type="match status" value="1"/>
</dbReference>
<dbReference type="PROSITE" id="PS50297">
    <property type="entry name" value="ANK_REP_REGION"/>
    <property type="match status" value="2"/>
</dbReference>
<dbReference type="OrthoDB" id="5416972at2759"/>
<dbReference type="Gene3D" id="1.25.40.20">
    <property type="entry name" value="Ankyrin repeat-containing domain"/>
    <property type="match status" value="2"/>
</dbReference>
<dbReference type="InterPro" id="IPR002110">
    <property type="entry name" value="Ankyrin_rpt"/>
</dbReference>
<dbReference type="InterPro" id="IPR025676">
    <property type="entry name" value="Clr5_dom"/>
</dbReference>
<evidence type="ECO:0000313" key="7">
    <source>
        <dbReference type="Proteomes" id="UP000566819"/>
    </source>
</evidence>
<dbReference type="Proteomes" id="UP000566819">
    <property type="component" value="Unassembled WGS sequence"/>
</dbReference>
<feature type="repeat" description="ANK" evidence="3">
    <location>
        <begin position="265"/>
        <end position="303"/>
    </location>
</feature>
<evidence type="ECO:0000256" key="4">
    <source>
        <dbReference type="SAM" id="MobiDB-lite"/>
    </source>
</evidence>
<feature type="domain" description="Clr5" evidence="5">
    <location>
        <begin position="1"/>
        <end position="51"/>
    </location>
</feature>